<accession>A0A8B9NAW0</accession>
<reference evidence="1" key="1">
    <citation type="submission" date="2025-08" db="UniProtKB">
        <authorList>
            <consortium name="Ensembl"/>
        </authorList>
    </citation>
    <scope>IDENTIFICATION</scope>
</reference>
<evidence type="ECO:0000313" key="1">
    <source>
        <dbReference type="Ensembl" id="ENSANIP00000021021.1"/>
    </source>
</evidence>
<dbReference type="Proteomes" id="UP000694541">
    <property type="component" value="Unplaced"/>
</dbReference>
<protein>
    <submittedName>
        <fullName evidence="1">Uncharacterized protein</fullName>
    </submittedName>
</protein>
<evidence type="ECO:0000313" key="2">
    <source>
        <dbReference type="Proteomes" id="UP000694541"/>
    </source>
</evidence>
<name>A0A8B9NAW0_9AVES</name>
<dbReference type="AlphaFoldDB" id="A0A8B9NAW0"/>
<sequence>MPESLKSTSQTAPVLLSPVLGSPAACPGSLRAPAACPNPPILKKLQAGRQAPAWSGSQASGNTSASYFIRDIQAG</sequence>
<organism evidence="1 2">
    <name type="scientific">Accipiter nisus</name>
    <name type="common">Eurasian sparrowhawk</name>
    <dbReference type="NCBI Taxonomy" id="211598"/>
    <lineage>
        <taxon>Eukaryota</taxon>
        <taxon>Metazoa</taxon>
        <taxon>Chordata</taxon>
        <taxon>Craniata</taxon>
        <taxon>Vertebrata</taxon>
        <taxon>Euteleostomi</taxon>
        <taxon>Archelosauria</taxon>
        <taxon>Archosauria</taxon>
        <taxon>Dinosauria</taxon>
        <taxon>Saurischia</taxon>
        <taxon>Theropoda</taxon>
        <taxon>Coelurosauria</taxon>
        <taxon>Aves</taxon>
        <taxon>Neognathae</taxon>
        <taxon>Neoaves</taxon>
        <taxon>Telluraves</taxon>
        <taxon>Accipitrimorphae</taxon>
        <taxon>Accipitriformes</taxon>
        <taxon>Accipitridae</taxon>
        <taxon>Accipitrinae</taxon>
        <taxon>Accipiter</taxon>
    </lineage>
</organism>
<dbReference type="Ensembl" id="ENSANIT00000021710.1">
    <property type="protein sequence ID" value="ENSANIP00000021021.1"/>
    <property type="gene ID" value="ENSANIG00000014290.1"/>
</dbReference>
<keyword evidence="2" id="KW-1185">Reference proteome</keyword>
<proteinExistence type="predicted"/>
<reference evidence="1" key="2">
    <citation type="submission" date="2025-09" db="UniProtKB">
        <authorList>
            <consortium name="Ensembl"/>
        </authorList>
    </citation>
    <scope>IDENTIFICATION</scope>
</reference>